<dbReference type="SMART" id="SM00271">
    <property type="entry name" value="DnaJ"/>
    <property type="match status" value="1"/>
</dbReference>
<protein>
    <submittedName>
        <fullName evidence="9">DnaJ domain-containing protein</fullName>
    </submittedName>
</protein>
<dbReference type="InterPro" id="IPR036869">
    <property type="entry name" value="J_dom_sf"/>
</dbReference>
<evidence type="ECO:0000256" key="2">
    <source>
        <dbReference type="ARBA" id="ARBA00022692"/>
    </source>
</evidence>
<dbReference type="Gene3D" id="1.10.287.110">
    <property type="entry name" value="DnaJ domain"/>
    <property type="match status" value="1"/>
</dbReference>
<evidence type="ECO:0000256" key="5">
    <source>
        <dbReference type="ARBA" id="ARBA00038105"/>
    </source>
</evidence>
<evidence type="ECO:0000256" key="4">
    <source>
        <dbReference type="ARBA" id="ARBA00023136"/>
    </source>
</evidence>
<name>A0A286GRK3_9PROT</name>
<feature type="transmembrane region" description="Helical" evidence="7">
    <location>
        <begin position="35"/>
        <end position="52"/>
    </location>
</feature>
<evidence type="ECO:0000256" key="6">
    <source>
        <dbReference type="SAM" id="MobiDB-lite"/>
    </source>
</evidence>
<dbReference type="SUPFAM" id="SSF46565">
    <property type="entry name" value="Chaperone J-domain"/>
    <property type="match status" value="1"/>
</dbReference>
<keyword evidence="10" id="KW-1185">Reference proteome</keyword>
<comment type="similarity">
    <text evidence="5">Belongs to the TIM14 family.</text>
</comment>
<sequence length="262" mass="27613">MLLGAVILGVGLLVAFLLLGQWYVNAQPRDIIRGLKRAAVVLLLLGVVALAATGRLGWALALLAGLAPWAGKILRLLFLGHLLRRSGLFGGPGGFSTPGGGGFGFGMPGGGSGRARGQASDVMTAWLSMTLDHDTGAMAGRVLQGPYLGRELDSLSPEERLDLWRQVQADADSARIYEAWLDRADPDWRAAGGSGAQDAPPPDDGPMTRGDALKILGLTEGADAAEIKSAYRRLMRQMHPDHGGSSWMAAKLNEAKKVLLGE</sequence>
<feature type="transmembrane region" description="Helical" evidence="7">
    <location>
        <begin position="6"/>
        <end position="23"/>
    </location>
</feature>
<reference evidence="9 10" key="1">
    <citation type="submission" date="2017-09" db="EMBL/GenBank/DDBJ databases">
        <authorList>
            <person name="Ehlers B."/>
            <person name="Leendertz F.H."/>
        </authorList>
    </citation>
    <scope>NUCLEOTIDE SEQUENCE [LARGE SCALE GENOMIC DNA]</scope>
    <source>
        <strain evidence="9 10">USBA 140</strain>
    </source>
</reference>
<dbReference type="PRINTS" id="PR00625">
    <property type="entry name" value="JDOMAIN"/>
</dbReference>
<dbReference type="Pfam" id="PF00226">
    <property type="entry name" value="DnaJ"/>
    <property type="match status" value="1"/>
</dbReference>
<dbReference type="RefSeq" id="WP_097280316.1">
    <property type="nucleotide sequence ID" value="NZ_OCNJ01000007.1"/>
</dbReference>
<keyword evidence="2 7" id="KW-0812">Transmembrane</keyword>
<evidence type="ECO:0000259" key="8">
    <source>
        <dbReference type="PROSITE" id="PS50076"/>
    </source>
</evidence>
<organism evidence="9 10">
    <name type="scientific">Caenispirillum bisanense</name>
    <dbReference type="NCBI Taxonomy" id="414052"/>
    <lineage>
        <taxon>Bacteria</taxon>
        <taxon>Pseudomonadati</taxon>
        <taxon>Pseudomonadota</taxon>
        <taxon>Alphaproteobacteria</taxon>
        <taxon>Rhodospirillales</taxon>
        <taxon>Novispirillaceae</taxon>
        <taxon>Caenispirillum</taxon>
    </lineage>
</organism>
<dbReference type="PANTHER" id="PTHR12763:SF28">
    <property type="entry name" value="GEO10507P1-RELATED"/>
    <property type="match status" value="1"/>
</dbReference>
<dbReference type="PANTHER" id="PTHR12763">
    <property type="match status" value="1"/>
</dbReference>
<dbReference type="PROSITE" id="PS50076">
    <property type="entry name" value="DNAJ_2"/>
    <property type="match status" value="1"/>
</dbReference>
<dbReference type="InterPro" id="IPR001623">
    <property type="entry name" value="DnaJ_domain"/>
</dbReference>
<evidence type="ECO:0000256" key="3">
    <source>
        <dbReference type="ARBA" id="ARBA00022989"/>
    </source>
</evidence>
<evidence type="ECO:0000256" key="1">
    <source>
        <dbReference type="ARBA" id="ARBA00004167"/>
    </source>
</evidence>
<evidence type="ECO:0000313" key="10">
    <source>
        <dbReference type="Proteomes" id="UP000219621"/>
    </source>
</evidence>
<accession>A0A286GRK3</accession>
<evidence type="ECO:0000313" key="9">
    <source>
        <dbReference type="EMBL" id="SOD98158.1"/>
    </source>
</evidence>
<gene>
    <name evidence="9" type="ORF">SAMN05421508_107221</name>
</gene>
<dbReference type="AlphaFoldDB" id="A0A286GRK3"/>
<keyword evidence="3 7" id="KW-1133">Transmembrane helix</keyword>
<comment type="subcellular location">
    <subcellularLocation>
        <location evidence="1">Membrane</location>
        <topology evidence="1">Single-pass membrane protein</topology>
    </subcellularLocation>
</comment>
<dbReference type="GO" id="GO:0016020">
    <property type="term" value="C:membrane"/>
    <property type="evidence" value="ECO:0007669"/>
    <property type="project" value="UniProtKB-SubCell"/>
</dbReference>
<dbReference type="CDD" id="cd06257">
    <property type="entry name" value="DnaJ"/>
    <property type="match status" value="1"/>
</dbReference>
<proteinExistence type="inferred from homology"/>
<evidence type="ECO:0000256" key="7">
    <source>
        <dbReference type="SAM" id="Phobius"/>
    </source>
</evidence>
<dbReference type="OrthoDB" id="9811070at2"/>
<feature type="region of interest" description="Disordered" evidence="6">
    <location>
        <begin position="188"/>
        <end position="209"/>
    </location>
</feature>
<feature type="domain" description="J" evidence="8">
    <location>
        <begin position="211"/>
        <end position="262"/>
    </location>
</feature>
<dbReference type="Proteomes" id="UP000219621">
    <property type="component" value="Unassembled WGS sequence"/>
</dbReference>
<keyword evidence="4 7" id="KW-0472">Membrane</keyword>
<dbReference type="EMBL" id="OCNJ01000007">
    <property type="protein sequence ID" value="SOD98158.1"/>
    <property type="molecule type" value="Genomic_DNA"/>
</dbReference>